<feature type="region of interest" description="Disordered" evidence="1">
    <location>
        <begin position="219"/>
        <end position="246"/>
    </location>
</feature>
<proteinExistence type="predicted"/>
<feature type="compositionally biased region" description="Polar residues" evidence="1">
    <location>
        <begin position="114"/>
        <end position="135"/>
    </location>
</feature>
<evidence type="ECO:0000313" key="3">
    <source>
        <dbReference type="EMBL" id="KAK6939744.1"/>
    </source>
</evidence>
<feature type="domain" description="DUF4378" evidence="2">
    <location>
        <begin position="297"/>
        <end position="393"/>
    </location>
</feature>
<protein>
    <recommendedName>
        <fullName evidence="2">DUF4378 domain-containing protein</fullName>
    </recommendedName>
</protein>
<feature type="non-terminal residue" evidence="3">
    <location>
        <position position="1"/>
    </location>
</feature>
<dbReference type="Pfam" id="PF14309">
    <property type="entry name" value="DUF4378"/>
    <property type="match status" value="1"/>
</dbReference>
<comment type="caution">
    <text evidence="3">The sequence shown here is derived from an EMBL/GenBank/DDBJ whole genome shotgun (WGS) entry which is preliminary data.</text>
</comment>
<dbReference type="EMBL" id="JBAMMX010000005">
    <property type="protein sequence ID" value="KAK6939744.1"/>
    <property type="molecule type" value="Genomic_DNA"/>
</dbReference>
<evidence type="ECO:0000313" key="4">
    <source>
        <dbReference type="Proteomes" id="UP001370490"/>
    </source>
</evidence>
<evidence type="ECO:0000256" key="1">
    <source>
        <dbReference type="SAM" id="MobiDB-lite"/>
    </source>
</evidence>
<dbReference type="PANTHER" id="PTHR37613:SF4">
    <property type="entry name" value="DUF4378 DOMAIN-CONTAINING PROTEIN"/>
    <property type="match status" value="1"/>
</dbReference>
<reference evidence="3 4" key="1">
    <citation type="submission" date="2023-12" db="EMBL/GenBank/DDBJ databases">
        <title>A high-quality genome assembly for Dillenia turbinata (Dilleniales).</title>
        <authorList>
            <person name="Chanderbali A."/>
        </authorList>
    </citation>
    <scope>NUCLEOTIDE SEQUENCE [LARGE SCALE GENOMIC DNA]</scope>
    <source>
        <strain evidence="3">LSX21</strain>
        <tissue evidence="3">Leaf</tissue>
    </source>
</reference>
<keyword evidence="4" id="KW-1185">Reference proteome</keyword>
<feature type="region of interest" description="Disordered" evidence="1">
    <location>
        <begin position="106"/>
        <end position="150"/>
    </location>
</feature>
<dbReference type="Proteomes" id="UP001370490">
    <property type="component" value="Unassembled WGS sequence"/>
</dbReference>
<name>A0AAN8VTC8_9MAGN</name>
<dbReference type="InterPro" id="IPR025486">
    <property type="entry name" value="DUF4378"/>
</dbReference>
<organism evidence="3 4">
    <name type="scientific">Dillenia turbinata</name>
    <dbReference type="NCBI Taxonomy" id="194707"/>
    <lineage>
        <taxon>Eukaryota</taxon>
        <taxon>Viridiplantae</taxon>
        <taxon>Streptophyta</taxon>
        <taxon>Embryophyta</taxon>
        <taxon>Tracheophyta</taxon>
        <taxon>Spermatophyta</taxon>
        <taxon>Magnoliopsida</taxon>
        <taxon>eudicotyledons</taxon>
        <taxon>Gunneridae</taxon>
        <taxon>Pentapetalae</taxon>
        <taxon>Dilleniales</taxon>
        <taxon>Dilleniaceae</taxon>
        <taxon>Dillenia</taxon>
    </lineage>
</organism>
<evidence type="ECO:0000259" key="2">
    <source>
        <dbReference type="Pfam" id="PF14309"/>
    </source>
</evidence>
<sequence length="412" mass="46126">HNLSSVPQPLELEPPPIFVLNQAPHNRPLMASSTSKPILVKLGELLQEKQEPFVLDVFLLERAYMTKSLNSSACLKRSASCSLDSRKKGLLSCSKKLRSMLTKLVSKGERSRTKNSNFSGGEQLTVANKTSPSSQEGREFGKFSSASNSTEFNSCCESEIEETSTLPKDCNSSSQDTQTCKIEEHQAVADRELDRNCMEEGSKQHSPVSVLEEIASCESSPLQNKTHQYTGRRQQENASTSSSSFPKKITEDSIFSASLWQLIFHSSVEKPCCIGLMQLQELLGYDSSAQYFTSKRMLPQTKQLLFDCVREVMENHQRKKRQHRQKGEYLGSEELGMLICNNIRAWAKQSGDETNIDHLLNLDFSATAEEWNDFEPHLLEVGINIGDAILEEIKNEAALDMISLLSKNCTLT</sequence>
<gene>
    <name evidence="3" type="ORF">RJ641_029275</name>
</gene>
<feature type="compositionally biased region" description="Polar residues" evidence="1">
    <location>
        <begin position="219"/>
        <end position="245"/>
    </location>
</feature>
<dbReference type="AlphaFoldDB" id="A0AAN8VTC8"/>
<dbReference type="PANTHER" id="PTHR37613">
    <property type="entry name" value="DUF4378 DOMAIN PROTEIN"/>
    <property type="match status" value="1"/>
</dbReference>
<accession>A0AAN8VTC8</accession>